<dbReference type="STRING" id="1045558.SAMN05216175_10850"/>
<dbReference type="FunFam" id="1.10.10.10:FF:000005">
    <property type="entry name" value="Two-component system response regulator"/>
    <property type="match status" value="1"/>
</dbReference>
<dbReference type="PANTHER" id="PTHR48111">
    <property type="entry name" value="REGULATOR OF RPOS"/>
    <property type="match status" value="1"/>
</dbReference>
<dbReference type="InterPro" id="IPR006291">
    <property type="entry name" value="CusR-like"/>
</dbReference>
<organism evidence="10 11">
    <name type="scientific">Neptunomonas qingdaonensis</name>
    <dbReference type="NCBI Taxonomy" id="1045558"/>
    <lineage>
        <taxon>Bacteria</taxon>
        <taxon>Pseudomonadati</taxon>
        <taxon>Pseudomonadota</taxon>
        <taxon>Gammaproteobacteria</taxon>
        <taxon>Oceanospirillales</taxon>
        <taxon>Oceanospirillaceae</taxon>
        <taxon>Neptunomonas</taxon>
    </lineage>
</organism>
<evidence type="ECO:0000256" key="1">
    <source>
        <dbReference type="ARBA" id="ARBA00022553"/>
    </source>
</evidence>
<dbReference type="Proteomes" id="UP000198623">
    <property type="component" value="Unassembled WGS sequence"/>
</dbReference>
<feature type="modified residue" description="4-aspartylphosphate" evidence="6">
    <location>
        <position position="53"/>
    </location>
</feature>
<dbReference type="RefSeq" id="WP_090728443.1">
    <property type="nucleotide sequence ID" value="NZ_FOOU01000008.1"/>
</dbReference>
<evidence type="ECO:0000256" key="4">
    <source>
        <dbReference type="ARBA" id="ARBA00023125"/>
    </source>
</evidence>
<dbReference type="SUPFAM" id="SSF52172">
    <property type="entry name" value="CheY-like"/>
    <property type="match status" value="1"/>
</dbReference>
<evidence type="ECO:0000259" key="9">
    <source>
        <dbReference type="PROSITE" id="PS51755"/>
    </source>
</evidence>
<evidence type="ECO:0000259" key="8">
    <source>
        <dbReference type="PROSITE" id="PS50110"/>
    </source>
</evidence>
<evidence type="ECO:0000256" key="3">
    <source>
        <dbReference type="ARBA" id="ARBA00023015"/>
    </source>
</evidence>
<dbReference type="GO" id="GO:0005829">
    <property type="term" value="C:cytosol"/>
    <property type="evidence" value="ECO:0007669"/>
    <property type="project" value="TreeGrafter"/>
</dbReference>
<dbReference type="InterPro" id="IPR039420">
    <property type="entry name" value="WalR-like"/>
</dbReference>
<dbReference type="AlphaFoldDB" id="A0A1I2SK39"/>
<dbReference type="InterPro" id="IPR001789">
    <property type="entry name" value="Sig_transdc_resp-reg_receiver"/>
</dbReference>
<feature type="domain" description="OmpR/PhoB-type" evidence="9">
    <location>
        <begin position="127"/>
        <end position="225"/>
    </location>
</feature>
<dbReference type="InterPro" id="IPR011006">
    <property type="entry name" value="CheY-like_superfamily"/>
</dbReference>
<feature type="DNA-binding region" description="OmpR/PhoB-type" evidence="7">
    <location>
        <begin position="127"/>
        <end position="225"/>
    </location>
</feature>
<dbReference type="CDD" id="cd19935">
    <property type="entry name" value="REC_OmpR_CusR-like"/>
    <property type="match status" value="1"/>
</dbReference>
<dbReference type="InterPro" id="IPR036388">
    <property type="entry name" value="WH-like_DNA-bd_sf"/>
</dbReference>
<evidence type="ECO:0000256" key="6">
    <source>
        <dbReference type="PROSITE-ProRule" id="PRU00169"/>
    </source>
</evidence>
<dbReference type="CDD" id="cd00383">
    <property type="entry name" value="trans_reg_C"/>
    <property type="match status" value="1"/>
</dbReference>
<feature type="domain" description="Response regulatory" evidence="8">
    <location>
        <begin position="2"/>
        <end position="118"/>
    </location>
</feature>
<keyword evidence="2" id="KW-0902">Two-component regulatory system</keyword>
<dbReference type="PANTHER" id="PTHR48111:SF41">
    <property type="entry name" value="TRANSCRIPTIONAL REGULATORY PROTEIN CUSR-RELATED"/>
    <property type="match status" value="1"/>
</dbReference>
<dbReference type="SMART" id="SM00862">
    <property type="entry name" value="Trans_reg_C"/>
    <property type="match status" value="1"/>
</dbReference>
<keyword evidence="1 6" id="KW-0597">Phosphoprotein</keyword>
<dbReference type="SMART" id="SM00448">
    <property type="entry name" value="REC"/>
    <property type="match status" value="1"/>
</dbReference>
<dbReference type="Gene3D" id="6.10.250.690">
    <property type="match status" value="1"/>
</dbReference>
<keyword evidence="3" id="KW-0805">Transcription regulation</keyword>
<proteinExistence type="predicted"/>
<keyword evidence="5" id="KW-0804">Transcription</keyword>
<evidence type="ECO:0000313" key="11">
    <source>
        <dbReference type="Proteomes" id="UP000198623"/>
    </source>
</evidence>
<dbReference type="EMBL" id="FOOU01000008">
    <property type="protein sequence ID" value="SFG53118.1"/>
    <property type="molecule type" value="Genomic_DNA"/>
</dbReference>
<name>A0A1I2SK39_9GAMM</name>
<keyword evidence="11" id="KW-1185">Reference proteome</keyword>
<dbReference type="NCBIfam" id="TIGR01387">
    <property type="entry name" value="cztR_silR_copR"/>
    <property type="match status" value="1"/>
</dbReference>
<dbReference type="FunFam" id="3.40.50.2300:FF:000001">
    <property type="entry name" value="DNA-binding response regulator PhoB"/>
    <property type="match status" value="1"/>
</dbReference>
<sequence>MKILVVEDEDKTGKFLQQGLNESGFNTDLACNGIDGLHLALTQVDAYDLVILDVMLPGLDGWKVLETLRLSGRDMPVLFLTARDLVEDRVKGFDLGADDYLVKPFAFSELLARIRSLLKRTRNTSEVTVLSVADLELDLLRRRVSRAGLRIDLTAKEFSLLELLMRRQGEVLSRSLIASQVWDMNFDSDTNVIEVAIRRLRSKVDDPFSPKLIHTLRGMGYVLEGSDEL</sequence>
<evidence type="ECO:0000256" key="2">
    <source>
        <dbReference type="ARBA" id="ARBA00023012"/>
    </source>
</evidence>
<evidence type="ECO:0000256" key="5">
    <source>
        <dbReference type="ARBA" id="ARBA00023163"/>
    </source>
</evidence>
<reference evidence="11" key="1">
    <citation type="submission" date="2016-10" db="EMBL/GenBank/DDBJ databases">
        <authorList>
            <person name="Varghese N."/>
            <person name="Submissions S."/>
        </authorList>
    </citation>
    <scope>NUCLEOTIDE SEQUENCE [LARGE SCALE GENOMIC DNA]</scope>
    <source>
        <strain evidence="11">CGMCC 1.10971</strain>
    </source>
</reference>
<dbReference type="PROSITE" id="PS51755">
    <property type="entry name" value="OMPR_PHOB"/>
    <property type="match status" value="1"/>
</dbReference>
<accession>A0A1I2SK39</accession>
<gene>
    <name evidence="10" type="ORF">SAMN05216175_10850</name>
</gene>
<dbReference type="GO" id="GO:0006355">
    <property type="term" value="P:regulation of DNA-templated transcription"/>
    <property type="evidence" value="ECO:0007669"/>
    <property type="project" value="InterPro"/>
</dbReference>
<keyword evidence="4 7" id="KW-0238">DNA-binding</keyword>
<dbReference type="GO" id="GO:0032993">
    <property type="term" value="C:protein-DNA complex"/>
    <property type="evidence" value="ECO:0007669"/>
    <property type="project" value="TreeGrafter"/>
</dbReference>
<dbReference type="OrthoDB" id="9802426at2"/>
<dbReference type="GO" id="GO:0000976">
    <property type="term" value="F:transcription cis-regulatory region binding"/>
    <property type="evidence" value="ECO:0007669"/>
    <property type="project" value="TreeGrafter"/>
</dbReference>
<dbReference type="Gene3D" id="1.10.10.10">
    <property type="entry name" value="Winged helix-like DNA-binding domain superfamily/Winged helix DNA-binding domain"/>
    <property type="match status" value="1"/>
</dbReference>
<dbReference type="InterPro" id="IPR001867">
    <property type="entry name" value="OmpR/PhoB-type_DNA-bd"/>
</dbReference>
<dbReference type="Pfam" id="PF00072">
    <property type="entry name" value="Response_reg"/>
    <property type="match status" value="1"/>
</dbReference>
<dbReference type="GO" id="GO:0000156">
    <property type="term" value="F:phosphorelay response regulator activity"/>
    <property type="evidence" value="ECO:0007669"/>
    <property type="project" value="TreeGrafter"/>
</dbReference>
<protein>
    <submittedName>
        <fullName evidence="10">Two-component system, OmpR family, copper resistance phosphate regulon response regulator CusR</fullName>
    </submittedName>
</protein>
<evidence type="ECO:0000256" key="7">
    <source>
        <dbReference type="PROSITE-ProRule" id="PRU01091"/>
    </source>
</evidence>
<evidence type="ECO:0000313" key="10">
    <source>
        <dbReference type="EMBL" id="SFG53118.1"/>
    </source>
</evidence>
<dbReference type="PROSITE" id="PS50110">
    <property type="entry name" value="RESPONSE_REGULATORY"/>
    <property type="match status" value="1"/>
</dbReference>
<dbReference type="Gene3D" id="3.40.50.2300">
    <property type="match status" value="1"/>
</dbReference>
<dbReference type="Pfam" id="PF00486">
    <property type="entry name" value="Trans_reg_C"/>
    <property type="match status" value="1"/>
</dbReference>